<dbReference type="SUPFAM" id="SSF88659">
    <property type="entry name" value="Sigma3 and sigma4 domains of RNA polymerase sigma factors"/>
    <property type="match status" value="1"/>
</dbReference>
<feature type="compositionally biased region" description="Acidic residues" evidence="1">
    <location>
        <begin position="352"/>
        <end position="367"/>
    </location>
</feature>
<dbReference type="RefSeq" id="WP_193496214.1">
    <property type="nucleotide sequence ID" value="NZ_CP063169.1"/>
</dbReference>
<accession>A0A7M1SQF7</accession>
<feature type="compositionally biased region" description="Low complexity" evidence="1">
    <location>
        <begin position="252"/>
        <end position="297"/>
    </location>
</feature>
<evidence type="ECO:0000313" key="2">
    <source>
        <dbReference type="EMBL" id="QOR69671.1"/>
    </source>
</evidence>
<dbReference type="Proteomes" id="UP000593758">
    <property type="component" value="Chromosome"/>
</dbReference>
<dbReference type="KEGG" id="halt:IM660_13455"/>
<dbReference type="EMBL" id="CP063169">
    <property type="protein sequence ID" value="QOR69671.1"/>
    <property type="molecule type" value="Genomic_DNA"/>
</dbReference>
<keyword evidence="3" id="KW-1185">Reference proteome</keyword>
<dbReference type="Gene3D" id="1.10.10.10">
    <property type="entry name" value="Winged helix-like DNA-binding domain superfamily/Winged helix DNA-binding domain"/>
    <property type="match status" value="1"/>
</dbReference>
<dbReference type="InterPro" id="IPR013324">
    <property type="entry name" value="RNA_pol_sigma_r3/r4-like"/>
</dbReference>
<evidence type="ECO:0000256" key="1">
    <source>
        <dbReference type="SAM" id="MobiDB-lite"/>
    </source>
</evidence>
<sequence>MRTTTPLEGAMPQSGETAERIEDALTGLGRQSHQLIARMCQEGQSLEDVAAELDLDVTTVAARAVHADRQFRRAYIAPAIAAADNVVCDRYRKRLVAAAVSVHELPTSRHGRTCSGCRAQTAAIAAAASQADTFLNPLASTMFLAPGAVVLADGGDEPEERRRGVPWRIPVGVAFLLLGLLVLVLPSALSPLEAPAQQAGQQIGAGSDGSSDRVGEGGSGLAHEAGGLNESESGTAEPTKEPSEDPTESQDAPAGDPGTTGPGSTDPSATGSTGSGTTTTGGSSQPSSSPSAGGTTPPSEPSPSQPAPSQPSQPSPSQPAPSEPEPTQPSPTPAPSPTPTPAPTTPAPSPDPEPEPEPEPEPDEEESGGLVGDLVGIVDDLLGGLLGTP</sequence>
<feature type="compositionally biased region" description="Low complexity" evidence="1">
    <location>
        <begin position="200"/>
        <end position="209"/>
    </location>
</feature>
<proteinExistence type="predicted"/>
<organism evidence="2 3">
    <name type="scientific">Ruania alkalisoli</name>
    <dbReference type="NCBI Taxonomy" id="2779775"/>
    <lineage>
        <taxon>Bacteria</taxon>
        <taxon>Bacillati</taxon>
        <taxon>Actinomycetota</taxon>
        <taxon>Actinomycetes</taxon>
        <taxon>Micrococcales</taxon>
        <taxon>Ruaniaceae</taxon>
        <taxon>Ruania</taxon>
    </lineage>
</organism>
<gene>
    <name evidence="2" type="ORF">IM660_13455</name>
</gene>
<protein>
    <submittedName>
        <fullName evidence="2">Uncharacterized protein</fullName>
    </submittedName>
</protein>
<name>A0A7M1SQF7_9MICO</name>
<dbReference type="InterPro" id="IPR036388">
    <property type="entry name" value="WH-like_DNA-bd_sf"/>
</dbReference>
<evidence type="ECO:0000313" key="3">
    <source>
        <dbReference type="Proteomes" id="UP000593758"/>
    </source>
</evidence>
<feature type="compositionally biased region" description="Pro residues" evidence="1">
    <location>
        <begin position="298"/>
        <end position="351"/>
    </location>
</feature>
<dbReference type="AlphaFoldDB" id="A0A7M1SQF7"/>
<feature type="region of interest" description="Disordered" evidence="1">
    <location>
        <begin position="200"/>
        <end position="372"/>
    </location>
</feature>
<reference evidence="2 3" key="1">
    <citation type="submission" date="2020-10" db="EMBL/GenBank/DDBJ databases">
        <title>Haloactinobacterium sp. RN3S43, a bacterium isolated from saline soil.</title>
        <authorList>
            <person name="Sun J.-Q."/>
        </authorList>
    </citation>
    <scope>NUCLEOTIDE SEQUENCE [LARGE SCALE GENOMIC DNA]</scope>
    <source>
        <strain evidence="2 3">RN3S43</strain>
    </source>
</reference>